<name>A0A3B0UL03_9ZZZZ</name>
<keyword evidence="1" id="KW-1133">Transmembrane helix</keyword>
<accession>A0A3B0UL03</accession>
<dbReference type="AlphaFoldDB" id="A0A3B0UL03"/>
<feature type="transmembrane region" description="Helical" evidence="1">
    <location>
        <begin position="88"/>
        <end position="116"/>
    </location>
</feature>
<sequence>MNKTDFQELDKHITILGWLHIGFSIFTLFMGIIGFFVLLGAGLLSADSEAMGILAIMGILMLGLIVVISVPSIITGWGLLKRKSWARILALIIGFLSLMNIPLGTLLGGYTIWALLVHDEASGYFLAYNS</sequence>
<organism evidence="2">
    <name type="scientific">hydrothermal vent metagenome</name>
    <dbReference type="NCBI Taxonomy" id="652676"/>
    <lineage>
        <taxon>unclassified sequences</taxon>
        <taxon>metagenomes</taxon>
        <taxon>ecological metagenomes</taxon>
    </lineage>
</organism>
<feature type="transmembrane region" description="Helical" evidence="1">
    <location>
        <begin position="21"/>
        <end position="44"/>
    </location>
</feature>
<evidence type="ECO:0000313" key="2">
    <source>
        <dbReference type="EMBL" id="VAW31715.1"/>
    </source>
</evidence>
<evidence type="ECO:0000256" key="1">
    <source>
        <dbReference type="SAM" id="Phobius"/>
    </source>
</evidence>
<reference evidence="2" key="1">
    <citation type="submission" date="2018-06" db="EMBL/GenBank/DDBJ databases">
        <authorList>
            <person name="Zhirakovskaya E."/>
        </authorList>
    </citation>
    <scope>NUCLEOTIDE SEQUENCE</scope>
</reference>
<dbReference type="EMBL" id="UOEU01000275">
    <property type="protein sequence ID" value="VAW31715.1"/>
    <property type="molecule type" value="Genomic_DNA"/>
</dbReference>
<keyword evidence="1" id="KW-0472">Membrane</keyword>
<feature type="transmembrane region" description="Helical" evidence="1">
    <location>
        <begin position="50"/>
        <end position="76"/>
    </location>
</feature>
<proteinExistence type="predicted"/>
<gene>
    <name evidence="2" type="ORF">MNBD_CHLOROFLEXI01-5309</name>
</gene>
<protein>
    <submittedName>
        <fullName evidence="2">Uncharacterized protein</fullName>
    </submittedName>
</protein>
<keyword evidence="1" id="KW-0812">Transmembrane</keyword>